<keyword evidence="1" id="KW-0472">Membrane</keyword>
<sequence length="43" mass="4999">MLWSNQARKVECRMLDWILEHNGFIIEAAILALVVLYVGLKIK</sequence>
<organism evidence="2 3">
    <name type="scientific">Marinobacterium maritimum</name>
    <dbReference type="NCBI Taxonomy" id="500162"/>
    <lineage>
        <taxon>Bacteria</taxon>
        <taxon>Pseudomonadati</taxon>
        <taxon>Pseudomonadota</taxon>
        <taxon>Gammaproteobacteria</taxon>
        <taxon>Oceanospirillales</taxon>
        <taxon>Oceanospirillaceae</taxon>
        <taxon>Marinobacterium</taxon>
    </lineage>
</organism>
<feature type="transmembrane region" description="Helical" evidence="1">
    <location>
        <begin position="23"/>
        <end position="40"/>
    </location>
</feature>
<proteinExistence type="predicted"/>
<dbReference type="EMBL" id="BAAAET010000002">
    <property type="protein sequence ID" value="GAA0688145.1"/>
    <property type="molecule type" value="Genomic_DNA"/>
</dbReference>
<accession>A0ABN1I4G2</accession>
<reference evidence="2 3" key="1">
    <citation type="journal article" date="2019" name="Int. J. Syst. Evol. Microbiol.">
        <title>The Global Catalogue of Microorganisms (GCM) 10K type strain sequencing project: providing services to taxonomists for standard genome sequencing and annotation.</title>
        <authorList>
            <consortium name="The Broad Institute Genomics Platform"/>
            <consortium name="The Broad Institute Genome Sequencing Center for Infectious Disease"/>
            <person name="Wu L."/>
            <person name="Ma J."/>
        </authorList>
    </citation>
    <scope>NUCLEOTIDE SEQUENCE [LARGE SCALE GENOMIC DNA]</scope>
    <source>
        <strain evidence="2 3">JCM 15134</strain>
    </source>
</reference>
<evidence type="ECO:0000313" key="3">
    <source>
        <dbReference type="Proteomes" id="UP001499915"/>
    </source>
</evidence>
<gene>
    <name evidence="2" type="ORF">GCM10009104_12810</name>
</gene>
<evidence type="ECO:0000256" key="1">
    <source>
        <dbReference type="SAM" id="Phobius"/>
    </source>
</evidence>
<keyword evidence="1" id="KW-1133">Transmembrane helix</keyword>
<name>A0ABN1I4G2_9GAMM</name>
<keyword evidence="3" id="KW-1185">Reference proteome</keyword>
<protein>
    <submittedName>
        <fullName evidence="2">Uncharacterized protein</fullName>
    </submittedName>
</protein>
<dbReference type="Proteomes" id="UP001499915">
    <property type="component" value="Unassembled WGS sequence"/>
</dbReference>
<evidence type="ECO:0000313" key="2">
    <source>
        <dbReference type="EMBL" id="GAA0688145.1"/>
    </source>
</evidence>
<keyword evidence="1" id="KW-0812">Transmembrane</keyword>
<comment type="caution">
    <text evidence="2">The sequence shown here is derived from an EMBL/GenBank/DDBJ whole genome shotgun (WGS) entry which is preliminary data.</text>
</comment>